<evidence type="ECO:0000313" key="1">
    <source>
        <dbReference type="EMBL" id="MED6260736.1"/>
    </source>
</evidence>
<dbReference type="PANTHER" id="PTHR31728:SF2">
    <property type="entry name" value="BRCA1-A COMPLEX SUBUNIT ABRAXAS 1"/>
    <property type="match status" value="1"/>
</dbReference>
<proteinExistence type="predicted"/>
<sequence>MSEPSVRVSGTVLASLIFQHVNSDSDVEGLVLGESSFHEQVTISDSQSDHIHIEEIYNIQQHVACHKLNTLYSSSGEVNLDVLQEMLADNKQ</sequence>
<name>A0ABU7CCR4_9TELE</name>
<dbReference type="PRINTS" id="PR02051">
    <property type="entry name" value="PROTEINF175"/>
</dbReference>
<dbReference type="Pfam" id="PF21125">
    <property type="entry name" value="MPN_2A_DUB_like"/>
    <property type="match status" value="1"/>
</dbReference>
<reference evidence="1 2" key="1">
    <citation type="submission" date="2021-07" db="EMBL/GenBank/DDBJ databases">
        <authorList>
            <person name="Palmer J.M."/>
        </authorList>
    </citation>
    <scope>NUCLEOTIDE SEQUENCE [LARGE SCALE GENOMIC DNA]</scope>
    <source>
        <strain evidence="1 2">AT_MEX2019</strain>
        <tissue evidence="1">Muscle</tissue>
    </source>
</reference>
<dbReference type="InterPro" id="IPR023238">
    <property type="entry name" value="FAM175"/>
</dbReference>
<dbReference type="EMBL" id="JAHUTI010089184">
    <property type="protein sequence ID" value="MED6260736.1"/>
    <property type="molecule type" value="Genomic_DNA"/>
</dbReference>
<gene>
    <name evidence="1" type="ORF">ATANTOWER_027505</name>
</gene>
<protein>
    <submittedName>
        <fullName evidence="1">Uncharacterized protein</fullName>
    </submittedName>
</protein>
<organism evidence="1 2">
    <name type="scientific">Ataeniobius toweri</name>
    <dbReference type="NCBI Taxonomy" id="208326"/>
    <lineage>
        <taxon>Eukaryota</taxon>
        <taxon>Metazoa</taxon>
        <taxon>Chordata</taxon>
        <taxon>Craniata</taxon>
        <taxon>Vertebrata</taxon>
        <taxon>Euteleostomi</taxon>
        <taxon>Actinopterygii</taxon>
        <taxon>Neopterygii</taxon>
        <taxon>Teleostei</taxon>
        <taxon>Neoteleostei</taxon>
        <taxon>Acanthomorphata</taxon>
        <taxon>Ovalentaria</taxon>
        <taxon>Atherinomorphae</taxon>
        <taxon>Cyprinodontiformes</taxon>
        <taxon>Goodeidae</taxon>
        <taxon>Ataeniobius</taxon>
    </lineage>
</organism>
<keyword evidence="2" id="KW-1185">Reference proteome</keyword>
<comment type="caution">
    <text evidence="1">The sequence shown here is derived from an EMBL/GenBank/DDBJ whole genome shotgun (WGS) entry which is preliminary data.</text>
</comment>
<feature type="non-terminal residue" evidence="1">
    <location>
        <position position="92"/>
    </location>
</feature>
<dbReference type="Proteomes" id="UP001345963">
    <property type="component" value="Unassembled WGS sequence"/>
</dbReference>
<dbReference type="PANTHER" id="PTHR31728">
    <property type="entry name" value="ABRAXAS FAMILY MEMBER"/>
    <property type="match status" value="1"/>
</dbReference>
<evidence type="ECO:0000313" key="2">
    <source>
        <dbReference type="Proteomes" id="UP001345963"/>
    </source>
</evidence>
<accession>A0ABU7CCR4</accession>